<dbReference type="Gene3D" id="6.10.140.1330">
    <property type="match status" value="1"/>
</dbReference>
<feature type="domain" description="Cation/H+ exchanger transmembrane" evidence="11">
    <location>
        <begin position="13"/>
        <end position="451"/>
    </location>
</feature>
<feature type="transmembrane region" description="Helical" evidence="10">
    <location>
        <begin position="55"/>
        <end position="75"/>
    </location>
</feature>
<keyword evidence="7" id="KW-0406">Ion transport</keyword>
<feature type="transmembrane region" description="Helical" evidence="10">
    <location>
        <begin position="300"/>
        <end position="327"/>
    </location>
</feature>
<dbReference type="RefSeq" id="WP_181833815.1">
    <property type="nucleotide sequence ID" value="NZ_CP025198.1"/>
</dbReference>
<dbReference type="GO" id="GO:0098719">
    <property type="term" value="P:sodium ion import across plasma membrane"/>
    <property type="evidence" value="ECO:0007669"/>
    <property type="project" value="TreeGrafter"/>
</dbReference>
<organism evidence="12 13">
    <name type="scientific">Acidipropionibacterium virtanenii</name>
    <dbReference type="NCBI Taxonomy" id="2057246"/>
    <lineage>
        <taxon>Bacteria</taxon>
        <taxon>Bacillati</taxon>
        <taxon>Actinomycetota</taxon>
        <taxon>Actinomycetes</taxon>
        <taxon>Propionibacteriales</taxon>
        <taxon>Propionibacteriaceae</taxon>
        <taxon>Acidipropionibacterium</taxon>
    </lineage>
</organism>
<dbReference type="GO" id="GO:0015385">
    <property type="term" value="F:sodium:proton antiporter activity"/>
    <property type="evidence" value="ECO:0007669"/>
    <property type="project" value="InterPro"/>
</dbReference>
<dbReference type="InterPro" id="IPR018422">
    <property type="entry name" value="Cation/H_exchanger_CPA1"/>
</dbReference>
<dbReference type="InterPro" id="IPR006153">
    <property type="entry name" value="Cation/H_exchanger_TM"/>
</dbReference>
<keyword evidence="4 10" id="KW-0812">Transmembrane</keyword>
<feature type="transmembrane region" description="Helical" evidence="10">
    <location>
        <begin position="267"/>
        <end position="288"/>
    </location>
</feature>
<dbReference type="AlphaFoldDB" id="A0A344URL6"/>
<keyword evidence="5 10" id="KW-1133">Transmembrane helix</keyword>
<reference evidence="12 13" key="1">
    <citation type="submission" date="2017-12" db="EMBL/GenBank/DDBJ databases">
        <title>The whole genome sequence of the Acidipropionibacterium virtanenii sp. nov. type strain JS278.</title>
        <authorList>
            <person name="Laine P."/>
            <person name="Deptula P."/>
            <person name="Varmanen P."/>
            <person name="Auvinen P."/>
        </authorList>
    </citation>
    <scope>NUCLEOTIDE SEQUENCE [LARGE SCALE GENOMIC DNA]</scope>
    <source>
        <strain evidence="12 13">JS278</strain>
    </source>
</reference>
<evidence type="ECO:0000256" key="6">
    <source>
        <dbReference type="ARBA" id="ARBA00023053"/>
    </source>
</evidence>
<evidence type="ECO:0000256" key="2">
    <source>
        <dbReference type="ARBA" id="ARBA00022448"/>
    </source>
</evidence>
<feature type="transmembrane region" description="Helical" evidence="10">
    <location>
        <begin position="27"/>
        <end position="43"/>
    </location>
</feature>
<feature type="transmembrane region" description="Helical" evidence="10">
    <location>
        <begin position="426"/>
        <end position="450"/>
    </location>
</feature>
<evidence type="ECO:0000313" key="13">
    <source>
        <dbReference type="Proteomes" id="UP000251995"/>
    </source>
</evidence>
<evidence type="ECO:0000259" key="11">
    <source>
        <dbReference type="Pfam" id="PF00999"/>
    </source>
</evidence>
<keyword evidence="2" id="KW-0813">Transport</keyword>
<keyword evidence="9" id="KW-0739">Sodium transport</keyword>
<dbReference type="PANTHER" id="PTHR10110:SF86">
    <property type="entry name" value="SODIUM_HYDROGEN EXCHANGER 7"/>
    <property type="match status" value="1"/>
</dbReference>
<evidence type="ECO:0000256" key="7">
    <source>
        <dbReference type="ARBA" id="ARBA00023065"/>
    </source>
</evidence>
<keyword evidence="8 10" id="KW-0472">Membrane</keyword>
<dbReference type="GO" id="GO:0005886">
    <property type="term" value="C:plasma membrane"/>
    <property type="evidence" value="ECO:0007669"/>
    <property type="project" value="UniProtKB-SubCell"/>
</dbReference>
<evidence type="ECO:0000256" key="1">
    <source>
        <dbReference type="ARBA" id="ARBA00004651"/>
    </source>
</evidence>
<keyword evidence="3" id="KW-1003">Cell membrane</keyword>
<dbReference type="KEGG" id="acij:JS278_00723"/>
<evidence type="ECO:0000256" key="9">
    <source>
        <dbReference type="ARBA" id="ARBA00023201"/>
    </source>
</evidence>
<feature type="transmembrane region" description="Helical" evidence="10">
    <location>
        <begin position="110"/>
        <end position="130"/>
    </location>
</feature>
<dbReference type="GO" id="GO:0015386">
    <property type="term" value="F:potassium:proton antiporter activity"/>
    <property type="evidence" value="ECO:0007669"/>
    <property type="project" value="TreeGrafter"/>
</dbReference>
<dbReference type="Proteomes" id="UP000251995">
    <property type="component" value="Chromosome"/>
</dbReference>
<evidence type="ECO:0000256" key="4">
    <source>
        <dbReference type="ARBA" id="ARBA00022692"/>
    </source>
</evidence>
<evidence type="ECO:0000256" key="3">
    <source>
        <dbReference type="ARBA" id="ARBA00022475"/>
    </source>
</evidence>
<dbReference type="EMBL" id="CP025198">
    <property type="protein sequence ID" value="AXE37914.1"/>
    <property type="molecule type" value="Genomic_DNA"/>
</dbReference>
<dbReference type="Pfam" id="PF00999">
    <property type="entry name" value="Na_H_Exchanger"/>
    <property type="match status" value="1"/>
</dbReference>
<evidence type="ECO:0000256" key="5">
    <source>
        <dbReference type="ARBA" id="ARBA00022989"/>
    </source>
</evidence>
<name>A0A344URL6_9ACTN</name>
<comment type="subcellular location">
    <subcellularLocation>
        <location evidence="1">Cell membrane</location>
        <topology evidence="1">Multi-pass membrane protein</topology>
    </subcellularLocation>
</comment>
<proteinExistence type="predicted"/>
<evidence type="ECO:0000256" key="8">
    <source>
        <dbReference type="ARBA" id="ARBA00023136"/>
    </source>
</evidence>
<protein>
    <submittedName>
        <fullName evidence="12">Putative Na(+)/H(+) exchanger</fullName>
    </submittedName>
</protein>
<accession>A0A344URL6</accession>
<keyword evidence="6" id="KW-0915">Sodium</keyword>
<sequence>MTVVLIIVIAALVVVAAAELLADRTGTAAPILLLLLGAGVALVPGMPEVEVEPELVLMIILPPLLYSSAVNMPVSDFRRNLAPISVLAVALVAVSAAAIGFIVNQMVPGIGIAACVALGAIVSPTDAVATSIVKKAGVSRRVVTVLDGEGLINDASALVILSSAVGAMASQISAGEVILDFVLAVVVAVVVGWLVGRAMIWIRSRIHETTPDTVLSLATPFLAFLPAEHLHGSGLVAAVAAGLVASHQGPRALTPTQRMSSRTTWNSLMLVLESAVFLLMGLELTAIVEDMEADSFGWKLAVGVAAIALVMTMALRTAVVTPLLLWVSRRSKRRSKHRSYLEKASQKVTDALESDDEITIRGTTIDPDHAMRFRHRITRAISDLDYYIEHPLGPREGTVMIWAGMRGAITLAAAQTLPLDTPHRSFLVFVAFLVASASLLIQGSTLGLVVRLAKPATSEGVDPDEQAEIRKLMHHAARTVPVPPAMRKMLSRTGHQEGEDAEENRAQAAAVALAWRQFAALRDRSVESGAPAQEGPEHLGETAPIPRIVGRQLPGEEARAKVLASPEHRRRAAEISRQYALKLIVAQRKVLLDANDAGRFSPEAVSSALETLDADQLSLEARGASLD</sequence>
<feature type="transmembrane region" description="Helical" evidence="10">
    <location>
        <begin position="81"/>
        <end position="103"/>
    </location>
</feature>
<feature type="transmembrane region" description="Helical" evidence="10">
    <location>
        <begin position="150"/>
        <end position="169"/>
    </location>
</feature>
<evidence type="ECO:0000313" key="12">
    <source>
        <dbReference type="EMBL" id="AXE37914.1"/>
    </source>
</evidence>
<dbReference type="GO" id="GO:0051453">
    <property type="term" value="P:regulation of intracellular pH"/>
    <property type="evidence" value="ECO:0007669"/>
    <property type="project" value="TreeGrafter"/>
</dbReference>
<gene>
    <name evidence="12" type="ORF">JS278_00723</name>
</gene>
<dbReference type="PANTHER" id="PTHR10110">
    <property type="entry name" value="SODIUM/HYDROGEN EXCHANGER"/>
    <property type="match status" value="1"/>
</dbReference>
<evidence type="ECO:0000256" key="10">
    <source>
        <dbReference type="SAM" id="Phobius"/>
    </source>
</evidence>
<feature type="transmembrane region" description="Helical" evidence="10">
    <location>
        <begin position="181"/>
        <end position="202"/>
    </location>
</feature>
<keyword evidence="13" id="KW-1185">Reference proteome</keyword>